<protein>
    <submittedName>
        <fullName evidence="1">Uncharacterized protein</fullName>
    </submittedName>
</protein>
<keyword evidence="2" id="KW-1185">Reference proteome</keyword>
<proteinExistence type="predicted"/>
<name>A0ABR3LDH9_9TELE</name>
<accession>A0ABR3LDH9</accession>
<sequence length="95" mass="10551">MGTDWQGLVRMWAHHSIAHKKRKKLTINAEASSLATASLLSAALTTTKQSYFRARKGGTERGRLSLTGVTHKINLKCVQFTTQANLKHHMISSAY</sequence>
<dbReference type="EMBL" id="JAYMGO010000023">
    <property type="protein sequence ID" value="KAL1250076.1"/>
    <property type="molecule type" value="Genomic_DNA"/>
</dbReference>
<dbReference type="Proteomes" id="UP001558613">
    <property type="component" value="Unassembled WGS sequence"/>
</dbReference>
<gene>
    <name evidence="1" type="ORF">QQF64_021081</name>
</gene>
<reference evidence="1 2" key="1">
    <citation type="submission" date="2023-09" db="EMBL/GenBank/DDBJ databases">
        <authorList>
            <person name="Wang M."/>
        </authorList>
    </citation>
    <scope>NUCLEOTIDE SEQUENCE [LARGE SCALE GENOMIC DNA]</scope>
    <source>
        <strain evidence="1">GT-2023</strain>
        <tissue evidence="1">Liver</tissue>
    </source>
</reference>
<evidence type="ECO:0000313" key="1">
    <source>
        <dbReference type="EMBL" id="KAL1250076.1"/>
    </source>
</evidence>
<organism evidence="1 2">
    <name type="scientific">Cirrhinus molitorella</name>
    <name type="common">mud carp</name>
    <dbReference type="NCBI Taxonomy" id="172907"/>
    <lineage>
        <taxon>Eukaryota</taxon>
        <taxon>Metazoa</taxon>
        <taxon>Chordata</taxon>
        <taxon>Craniata</taxon>
        <taxon>Vertebrata</taxon>
        <taxon>Euteleostomi</taxon>
        <taxon>Actinopterygii</taxon>
        <taxon>Neopterygii</taxon>
        <taxon>Teleostei</taxon>
        <taxon>Ostariophysi</taxon>
        <taxon>Cypriniformes</taxon>
        <taxon>Cyprinidae</taxon>
        <taxon>Labeoninae</taxon>
        <taxon>Labeonini</taxon>
        <taxon>Cirrhinus</taxon>
    </lineage>
</organism>
<evidence type="ECO:0000313" key="2">
    <source>
        <dbReference type="Proteomes" id="UP001558613"/>
    </source>
</evidence>
<comment type="caution">
    <text evidence="1">The sequence shown here is derived from an EMBL/GenBank/DDBJ whole genome shotgun (WGS) entry which is preliminary data.</text>
</comment>